<feature type="compositionally biased region" description="Polar residues" evidence="1">
    <location>
        <begin position="87"/>
        <end position="107"/>
    </location>
</feature>
<accession>A0A1V3XDZ4</accession>
<name>A0A1V3XDZ4_MYCKA</name>
<reference evidence="2 3" key="1">
    <citation type="submission" date="2017-02" db="EMBL/GenBank/DDBJ databases">
        <title>Complete genome sequences of Mycobacterium kansasii strains isolated from rhesus macaques.</title>
        <authorList>
            <person name="Panda A."/>
            <person name="Nagaraj S."/>
            <person name="Zhao X."/>
            <person name="Tettelin H."/>
            <person name="Detolla L.J."/>
        </authorList>
    </citation>
    <scope>NUCLEOTIDE SEQUENCE [LARGE SCALE GENOMIC DNA]</scope>
    <source>
        <strain evidence="2 3">11-3469</strain>
    </source>
</reference>
<gene>
    <name evidence="2" type="ORF">BZL29_3598</name>
</gene>
<feature type="region of interest" description="Disordered" evidence="1">
    <location>
        <begin position="80"/>
        <end position="112"/>
    </location>
</feature>
<evidence type="ECO:0000313" key="3">
    <source>
        <dbReference type="Proteomes" id="UP000188532"/>
    </source>
</evidence>
<evidence type="ECO:0000313" key="2">
    <source>
        <dbReference type="EMBL" id="OOK77443.1"/>
    </source>
</evidence>
<proteinExistence type="predicted"/>
<evidence type="ECO:0000256" key="1">
    <source>
        <dbReference type="SAM" id="MobiDB-lite"/>
    </source>
</evidence>
<dbReference type="AlphaFoldDB" id="A0A1V3XDZ4"/>
<dbReference type="EMBL" id="MVBN01000003">
    <property type="protein sequence ID" value="OOK77443.1"/>
    <property type="molecule type" value="Genomic_DNA"/>
</dbReference>
<comment type="caution">
    <text evidence="2">The sequence shown here is derived from an EMBL/GenBank/DDBJ whole genome shotgun (WGS) entry which is preliminary data.</text>
</comment>
<protein>
    <submittedName>
        <fullName evidence="2">Uncharacterized protein</fullName>
    </submittedName>
</protein>
<organism evidence="2 3">
    <name type="scientific">Mycobacterium kansasii</name>
    <dbReference type="NCBI Taxonomy" id="1768"/>
    <lineage>
        <taxon>Bacteria</taxon>
        <taxon>Bacillati</taxon>
        <taxon>Actinomycetota</taxon>
        <taxon>Actinomycetes</taxon>
        <taxon>Mycobacteriales</taxon>
        <taxon>Mycobacteriaceae</taxon>
        <taxon>Mycobacterium</taxon>
    </lineage>
</organism>
<dbReference type="Proteomes" id="UP000188532">
    <property type="component" value="Unassembled WGS sequence"/>
</dbReference>
<sequence>MFDYLEEHRSTSTEDVTMTSTLLDEALEAHGGLQRWQSAAEIHSRVRSGGLLVRTRVPGNRFEDYRITVDVQEPRTVIDPFPVDGQRGSSTTGRCGSRATTATSSAHGRTRGRRFSVARACGGISGGIRWIRSTSPGMPCGITSPRLTC</sequence>